<evidence type="ECO:0000256" key="8">
    <source>
        <dbReference type="SAM" id="MobiDB-lite"/>
    </source>
</evidence>
<organism evidence="10 11">
    <name type="scientific">Ensete ventricosum</name>
    <name type="common">Abyssinian banana</name>
    <name type="synonym">Musa ensete</name>
    <dbReference type="NCBI Taxonomy" id="4639"/>
    <lineage>
        <taxon>Eukaryota</taxon>
        <taxon>Viridiplantae</taxon>
        <taxon>Streptophyta</taxon>
        <taxon>Embryophyta</taxon>
        <taxon>Tracheophyta</taxon>
        <taxon>Spermatophyta</taxon>
        <taxon>Magnoliopsida</taxon>
        <taxon>Liliopsida</taxon>
        <taxon>Zingiberales</taxon>
        <taxon>Musaceae</taxon>
        <taxon>Ensete</taxon>
    </lineage>
</organism>
<name>A0A426WYL1_ENSVE</name>
<protein>
    <submittedName>
        <fullName evidence="10">Uncharacterized protein</fullName>
    </submittedName>
</protein>
<dbReference type="EMBL" id="AMZH03032242">
    <property type="protein sequence ID" value="RRT32400.1"/>
    <property type="molecule type" value="Genomic_DNA"/>
</dbReference>
<feature type="region of interest" description="Disordered" evidence="8">
    <location>
        <begin position="110"/>
        <end position="145"/>
    </location>
</feature>
<evidence type="ECO:0000313" key="10">
    <source>
        <dbReference type="EMBL" id="RRT32400.1"/>
    </source>
</evidence>
<reference evidence="10 11" key="1">
    <citation type="journal article" date="2014" name="Agronomy (Basel)">
        <title>A Draft Genome Sequence for Ensete ventricosum, the Drought-Tolerant Tree Against Hunger.</title>
        <authorList>
            <person name="Harrison J."/>
            <person name="Moore K.A."/>
            <person name="Paszkiewicz K."/>
            <person name="Jones T."/>
            <person name="Grant M."/>
            <person name="Ambacheew D."/>
            <person name="Muzemil S."/>
            <person name="Studholme D.J."/>
        </authorList>
    </citation>
    <scope>NUCLEOTIDE SEQUENCE [LARGE SCALE GENOMIC DNA]</scope>
</reference>
<comment type="subcellular location">
    <subcellularLocation>
        <location evidence="1">Membrane</location>
        <topology evidence="1">Single-pass membrane protein</topology>
    </subcellularLocation>
</comment>
<dbReference type="Proteomes" id="UP000287651">
    <property type="component" value="Unassembled WGS sequence"/>
</dbReference>
<keyword evidence="4 9" id="KW-0812">Transmembrane</keyword>
<evidence type="ECO:0000256" key="6">
    <source>
        <dbReference type="ARBA" id="ARBA00022989"/>
    </source>
</evidence>
<feature type="transmembrane region" description="Helical" evidence="9">
    <location>
        <begin position="27"/>
        <end position="49"/>
    </location>
</feature>
<evidence type="ECO:0000256" key="5">
    <source>
        <dbReference type="ARBA" id="ARBA00022970"/>
    </source>
</evidence>
<dbReference type="PANTHER" id="PTHR33228:SF82">
    <property type="entry name" value="OS06G0654400 PROTEIN"/>
    <property type="match status" value="1"/>
</dbReference>
<evidence type="ECO:0000256" key="1">
    <source>
        <dbReference type="ARBA" id="ARBA00004167"/>
    </source>
</evidence>
<evidence type="ECO:0000313" key="11">
    <source>
        <dbReference type="Proteomes" id="UP000287651"/>
    </source>
</evidence>
<evidence type="ECO:0000256" key="9">
    <source>
        <dbReference type="SAM" id="Phobius"/>
    </source>
</evidence>
<dbReference type="GO" id="GO:0080143">
    <property type="term" value="P:regulation of amino acid export"/>
    <property type="evidence" value="ECO:0007669"/>
    <property type="project" value="InterPro"/>
</dbReference>
<evidence type="ECO:0000256" key="4">
    <source>
        <dbReference type="ARBA" id="ARBA00022692"/>
    </source>
</evidence>
<evidence type="ECO:0000256" key="3">
    <source>
        <dbReference type="ARBA" id="ARBA00022448"/>
    </source>
</evidence>
<sequence length="145" mass="14973">MTRSGVGSNTSITVASAVPHSAWHSPVAYLVGGLAAMLGLVAFALLILACSYWKLSDYLGTDGDGEEAPGDAAKPPSPPLCDKSSAVVVVMAGDCNPTFLATPVARHAAANGRKMDAAVSSPRRDAIPIQRELERNGEESGNPQQ</sequence>
<dbReference type="GO" id="GO:0006865">
    <property type="term" value="P:amino acid transport"/>
    <property type="evidence" value="ECO:0007669"/>
    <property type="project" value="UniProtKB-KW"/>
</dbReference>
<dbReference type="InterPro" id="IPR040359">
    <property type="entry name" value="GDU"/>
</dbReference>
<feature type="compositionally biased region" description="Basic and acidic residues" evidence="8">
    <location>
        <begin position="122"/>
        <end position="138"/>
    </location>
</feature>
<proteinExistence type="inferred from homology"/>
<keyword evidence="3" id="KW-0813">Transport</keyword>
<gene>
    <name evidence="10" type="ORF">B296_00053431</name>
</gene>
<keyword evidence="6 9" id="KW-1133">Transmembrane helix</keyword>
<evidence type="ECO:0000256" key="2">
    <source>
        <dbReference type="ARBA" id="ARBA00009977"/>
    </source>
</evidence>
<comment type="similarity">
    <text evidence="2">Belongs to the GLUTAMINE DUMPER 1 (TC 9.B.60) family.</text>
</comment>
<dbReference type="AlphaFoldDB" id="A0A426WYL1"/>
<evidence type="ECO:0000256" key="7">
    <source>
        <dbReference type="ARBA" id="ARBA00023136"/>
    </source>
</evidence>
<keyword evidence="7 9" id="KW-0472">Membrane</keyword>
<dbReference type="PANTHER" id="PTHR33228">
    <property type="entry name" value="PROTEIN GLUTAMINE DUMPER 4-RELATED"/>
    <property type="match status" value="1"/>
</dbReference>
<dbReference type="GO" id="GO:0016020">
    <property type="term" value="C:membrane"/>
    <property type="evidence" value="ECO:0007669"/>
    <property type="project" value="UniProtKB-SubCell"/>
</dbReference>
<keyword evidence="5" id="KW-0029">Amino-acid transport</keyword>
<accession>A0A426WYL1</accession>
<comment type="caution">
    <text evidence="10">The sequence shown here is derived from an EMBL/GenBank/DDBJ whole genome shotgun (WGS) entry which is preliminary data.</text>
</comment>